<keyword evidence="6 8" id="KW-1133">Transmembrane helix</keyword>
<dbReference type="RefSeq" id="WP_220201173.1">
    <property type="nucleotide sequence ID" value="NZ_BNJK01000001.1"/>
</dbReference>
<proteinExistence type="inferred from homology"/>
<feature type="transmembrane region" description="Helical" evidence="8">
    <location>
        <begin position="164"/>
        <end position="180"/>
    </location>
</feature>
<evidence type="ECO:0000256" key="4">
    <source>
        <dbReference type="ARBA" id="ARBA00022475"/>
    </source>
</evidence>
<accession>A0A8J3IID0</accession>
<evidence type="ECO:0000256" key="5">
    <source>
        <dbReference type="ARBA" id="ARBA00022692"/>
    </source>
</evidence>
<comment type="caution">
    <text evidence="9">The sequence shown here is derived from an EMBL/GenBank/DDBJ whole genome shotgun (WGS) entry which is preliminary data.</text>
</comment>
<evidence type="ECO:0000256" key="1">
    <source>
        <dbReference type="ARBA" id="ARBA00004651"/>
    </source>
</evidence>
<dbReference type="AlphaFoldDB" id="A0A8J3IID0"/>
<evidence type="ECO:0000256" key="3">
    <source>
        <dbReference type="ARBA" id="ARBA00022448"/>
    </source>
</evidence>
<dbReference type="Pfam" id="PF03547">
    <property type="entry name" value="Mem_trans"/>
    <property type="match status" value="2"/>
</dbReference>
<gene>
    <name evidence="9" type="ORF">KSF_002340</name>
</gene>
<dbReference type="PANTHER" id="PTHR36838:SF1">
    <property type="entry name" value="SLR1864 PROTEIN"/>
    <property type="match status" value="1"/>
</dbReference>
<dbReference type="InterPro" id="IPR004776">
    <property type="entry name" value="Mem_transp_PIN-like"/>
</dbReference>
<feature type="transmembrane region" description="Helical" evidence="8">
    <location>
        <begin position="60"/>
        <end position="83"/>
    </location>
</feature>
<feature type="transmembrane region" description="Helical" evidence="8">
    <location>
        <begin position="253"/>
        <end position="273"/>
    </location>
</feature>
<dbReference type="Proteomes" id="UP000597444">
    <property type="component" value="Unassembled WGS sequence"/>
</dbReference>
<organism evidence="9 10">
    <name type="scientific">Reticulibacter mediterranei</name>
    <dbReference type="NCBI Taxonomy" id="2778369"/>
    <lineage>
        <taxon>Bacteria</taxon>
        <taxon>Bacillati</taxon>
        <taxon>Chloroflexota</taxon>
        <taxon>Ktedonobacteria</taxon>
        <taxon>Ktedonobacterales</taxon>
        <taxon>Reticulibacteraceae</taxon>
        <taxon>Reticulibacter</taxon>
    </lineage>
</organism>
<dbReference type="GO" id="GO:0005886">
    <property type="term" value="C:plasma membrane"/>
    <property type="evidence" value="ECO:0007669"/>
    <property type="project" value="UniProtKB-SubCell"/>
</dbReference>
<evidence type="ECO:0000313" key="9">
    <source>
        <dbReference type="EMBL" id="GHO90186.1"/>
    </source>
</evidence>
<comment type="subcellular location">
    <subcellularLocation>
        <location evidence="1">Cell membrane</location>
        <topology evidence="1">Multi-pass membrane protein</topology>
    </subcellularLocation>
</comment>
<feature type="transmembrane region" description="Helical" evidence="8">
    <location>
        <begin position="192"/>
        <end position="212"/>
    </location>
</feature>
<feature type="transmembrane region" description="Helical" evidence="8">
    <location>
        <begin position="219"/>
        <end position="241"/>
    </location>
</feature>
<feature type="transmembrane region" description="Helical" evidence="8">
    <location>
        <begin position="285"/>
        <end position="305"/>
    </location>
</feature>
<keyword evidence="3" id="KW-0813">Transport</keyword>
<protein>
    <submittedName>
        <fullName evidence="9">Permease</fullName>
    </submittedName>
</protein>
<dbReference type="GO" id="GO:0055085">
    <property type="term" value="P:transmembrane transport"/>
    <property type="evidence" value="ECO:0007669"/>
    <property type="project" value="InterPro"/>
</dbReference>
<keyword evidence="7 8" id="KW-0472">Membrane</keyword>
<feature type="transmembrane region" description="Helical" evidence="8">
    <location>
        <begin position="6"/>
        <end position="24"/>
    </location>
</feature>
<keyword evidence="10" id="KW-1185">Reference proteome</keyword>
<dbReference type="Gene3D" id="1.20.1530.20">
    <property type="match status" value="2"/>
</dbReference>
<dbReference type="PANTHER" id="PTHR36838">
    <property type="entry name" value="AUXIN EFFLUX CARRIER FAMILY PROTEIN"/>
    <property type="match status" value="1"/>
</dbReference>
<comment type="similarity">
    <text evidence="2">Belongs to the auxin efflux carrier (TC 2.A.69) family.</text>
</comment>
<evidence type="ECO:0000256" key="2">
    <source>
        <dbReference type="ARBA" id="ARBA00010145"/>
    </source>
</evidence>
<keyword evidence="5 8" id="KW-0812">Transmembrane</keyword>
<reference evidence="9" key="1">
    <citation type="submission" date="2020-10" db="EMBL/GenBank/DDBJ databases">
        <title>Taxonomic study of unclassified bacteria belonging to the class Ktedonobacteria.</title>
        <authorList>
            <person name="Yabe S."/>
            <person name="Wang C.M."/>
            <person name="Zheng Y."/>
            <person name="Sakai Y."/>
            <person name="Cavaletti L."/>
            <person name="Monciardini P."/>
            <person name="Donadio S."/>
        </authorList>
    </citation>
    <scope>NUCLEOTIDE SEQUENCE</scope>
    <source>
        <strain evidence="9">ID150040</strain>
    </source>
</reference>
<evidence type="ECO:0000256" key="8">
    <source>
        <dbReference type="SAM" id="Phobius"/>
    </source>
</evidence>
<dbReference type="EMBL" id="BNJK01000001">
    <property type="protein sequence ID" value="GHO90186.1"/>
    <property type="molecule type" value="Genomic_DNA"/>
</dbReference>
<feature type="transmembrane region" description="Helical" evidence="8">
    <location>
        <begin position="95"/>
        <end position="116"/>
    </location>
</feature>
<name>A0A8J3IID0_9CHLR</name>
<evidence type="ECO:0000313" key="10">
    <source>
        <dbReference type="Proteomes" id="UP000597444"/>
    </source>
</evidence>
<feature type="transmembrane region" description="Helical" evidence="8">
    <location>
        <begin position="36"/>
        <end position="54"/>
    </location>
</feature>
<evidence type="ECO:0000256" key="6">
    <source>
        <dbReference type="ARBA" id="ARBA00022989"/>
    </source>
</evidence>
<sequence>MMAVFWTLFVKVLPLYLTIGLGYISGKYLHVKKERISPLLIYIIVPIIVFNGVATTPLTLQHISLPLVFFLLCCFLCFLFLWLSSLIWQDATKNILAFTAGTGNTGYFGLPVVAALFGKPLIGLVVFAILGITLYENTVGFFIVARGRNSVQKSVSKAVKLPTLYAFLAGVLVNLARIHFGEVYVNSVNNFSGAYIVLGMMLIGFGMADVHWSNVDIKFLGMAFLAKFVVWPFLMTLIVFLDKNFFNFYSRDAYQMMILLSMVPLAANTVSYATELRTQPEKAAVAVLISTLFALFFIPLMTIAIRM</sequence>
<feature type="transmembrane region" description="Helical" evidence="8">
    <location>
        <begin position="122"/>
        <end position="144"/>
    </location>
</feature>
<keyword evidence="4" id="KW-1003">Cell membrane</keyword>
<dbReference type="InterPro" id="IPR038770">
    <property type="entry name" value="Na+/solute_symporter_sf"/>
</dbReference>
<evidence type="ECO:0000256" key="7">
    <source>
        <dbReference type="ARBA" id="ARBA00023136"/>
    </source>
</evidence>